<dbReference type="AlphaFoldDB" id="A0A8J2SKB9"/>
<keyword evidence="8" id="KW-1185">Reference proteome</keyword>
<reference evidence="7" key="1">
    <citation type="submission" date="2021-11" db="EMBL/GenBank/DDBJ databases">
        <authorList>
            <consortium name="Genoscope - CEA"/>
            <person name="William W."/>
        </authorList>
    </citation>
    <scope>NUCLEOTIDE SEQUENCE</scope>
</reference>
<dbReference type="Gene3D" id="6.10.140.2220">
    <property type="match status" value="1"/>
</dbReference>
<evidence type="ECO:0000256" key="2">
    <source>
        <dbReference type="ARBA" id="ARBA00022771"/>
    </source>
</evidence>
<accession>A0A8J2SKB9</accession>
<protein>
    <recommendedName>
        <fullName evidence="6">MYND-type domain-containing protein</fullName>
    </recommendedName>
</protein>
<dbReference type="GO" id="GO:0008270">
    <property type="term" value="F:zinc ion binding"/>
    <property type="evidence" value="ECO:0007669"/>
    <property type="project" value="UniProtKB-KW"/>
</dbReference>
<dbReference type="PROSITE" id="PS50865">
    <property type="entry name" value="ZF_MYND_2"/>
    <property type="match status" value="1"/>
</dbReference>
<name>A0A8J2SKB9_9STRA</name>
<keyword evidence="2 4" id="KW-0863">Zinc-finger</keyword>
<sequence>MTESASEQPSPSDTTCAAPGCLKEAHLKCSRCQTVRYCSKACQVTHWKAGHSKACRAAPGAPANRPEEPAPDAPAAPEDALARQDRLLRESPRADYVVEVDKTHDRAVAFERMQDRLLFRMLRGKAGKRCRRSLYLMNDILAKAQPEHAERIRQQLRSEYGVDPLECKNAPVGGLKLGADAPSFDDNMADIVRAMRAGNIDDNALQAEMEASAERLAARKRPVKPR</sequence>
<dbReference type="EMBL" id="CAKKNE010000002">
    <property type="protein sequence ID" value="CAH0369226.1"/>
    <property type="molecule type" value="Genomic_DNA"/>
</dbReference>
<dbReference type="OrthoDB" id="206772at2759"/>
<feature type="compositionally biased region" description="Low complexity" evidence="5">
    <location>
        <begin position="55"/>
        <end position="64"/>
    </location>
</feature>
<keyword evidence="1" id="KW-0479">Metal-binding</keyword>
<dbReference type="Proteomes" id="UP000789595">
    <property type="component" value="Unassembled WGS sequence"/>
</dbReference>
<dbReference type="SUPFAM" id="SSF144232">
    <property type="entry name" value="HIT/MYND zinc finger-like"/>
    <property type="match status" value="1"/>
</dbReference>
<evidence type="ECO:0000256" key="3">
    <source>
        <dbReference type="ARBA" id="ARBA00022833"/>
    </source>
</evidence>
<evidence type="ECO:0000256" key="4">
    <source>
        <dbReference type="PROSITE-ProRule" id="PRU00134"/>
    </source>
</evidence>
<evidence type="ECO:0000256" key="1">
    <source>
        <dbReference type="ARBA" id="ARBA00022723"/>
    </source>
</evidence>
<gene>
    <name evidence="7" type="ORF">PECAL_2P23410</name>
</gene>
<evidence type="ECO:0000259" key="6">
    <source>
        <dbReference type="PROSITE" id="PS50865"/>
    </source>
</evidence>
<evidence type="ECO:0000256" key="5">
    <source>
        <dbReference type="SAM" id="MobiDB-lite"/>
    </source>
</evidence>
<evidence type="ECO:0000313" key="7">
    <source>
        <dbReference type="EMBL" id="CAH0369226.1"/>
    </source>
</evidence>
<keyword evidence="3" id="KW-0862">Zinc</keyword>
<feature type="domain" description="MYND-type" evidence="6">
    <location>
        <begin position="18"/>
        <end position="55"/>
    </location>
</feature>
<feature type="region of interest" description="Disordered" evidence="5">
    <location>
        <begin position="55"/>
        <end position="79"/>
    </location>
</feature>
<evidence type="ECO:0000313" key="8">
    <source>
        <dbReference type="Proteomes" id="UP000789595"/>
    </source>
</evidence>
<dbReference type="Pfam" id="PF01753">
    <property type="entry name" value="zf-MYND"/>
    <property type="match status" value="1"/>
</dbReference>
<dbReference type="InterPro" id="IPR002893">
    <property type="entry name" value="Znf_MYND"/>
</dbReference>
<comment type="caution">
    <text evidence="7">The sequence shown here is derived from an EMBL/GenBank/DDBJ whole genome shotgun (WGS) entry which is preliminary data.</text>
</comment>
<proteinExistence type="predicted"/>
<organism evidence="7 8">
    <name type="scientific">Pelagomonas calceolata</name>
    <dbReference type="NCBI Taxonomy" id="35677"/>
    <lineage>
        <taxon>Eukaryota</taxon>
        <taxon>Sar</taxon>
        <taxon>Stramenopiles</taxon>
        <taxon>Ochrophyta</taxon>
        <taxon>Pelagophyceae</taxon>
        <taxon>Pelagomonadales</taxon>
        <taxon>Pelagomonadaceae</taxon>
        <taxon>Pelagomonas</taxon>
    </lineage>
</organism>